<protein>
    <submittedName>
        <fullName evidence="2">Conjugal transfer protein TraU</fullName>
    </submittedName>
</protein>
<proteinExistence type="predicted"/>
<evidence type="ECO:0000313" key="2">
    <source>
        <dbReference type="EMBL" id="KIF53417.1"/>
    </source>
</evidence>
<dbReference type="EMBL" id="JPRD01000015">
    <property type="protein sequence ID" value="KIF53417.1"/>
    <property type="molecule type" value="Genomic_DNA"/>
</dbReference>
<sequence length="361" mass="39121">MLKSAKQCLTAIVTFGLFSFLSITPSYAGMDSQCPDSKYFEGMMTDLCWSCSLPITLFGMTDPPEGANEDYLCACDDALGIPAPGFSVGFRQPDQIMEVSTIPYCSPTLGGIQLNDDYTHIGTSSDNKAADAPVQDGSQTGDQSLKMVQYHYNYIASPVLKMMKVLAVSECDKSPGVVDLDILFMSPLTVEWYDDLMSFLINPDAVAFANPVGQALCIYDCAQIMATGEGSLKLWHCAGCDGSLYPLTGNITGAADNPIQASSLVTQRAIAKSHRLGLSPQTMGKDAMCEYLYNPTIPKSQYKVQLAFPVAETEGTCCHPLGENYLKYGLGRMAPGSGKDTTFVYNVFRWSDCCIPFSSQQ</sequence>
<evidence type="ECO:0000256" key="1">
    <source>
        <dbReference type="SAM" id="SignalP"/>
    </source>
</evidence>
<evidence type="ECO:0000313" key="3">
    <source>
        <dbReference type="Proteomes" id="UP000031586"/>
    </source>
</evidence>
<dbReference type="Proteomes" id="UP000031586">
    <property type="component" value="Unassembled WGS sequence"/>
</dbReference>
<feature type="chain" id="PRO_5002141185" evidence="1">
    <location>
        <begin position="29"/>
        <end position="361"/>
    </location>
</feature>
<dbReference type="RefSeq" id="WP_020194622.1">
    <property type="nucleotide sequence ID" value="NZ_BAOH01000005.1"/>
</dbReference>
<reference evidence="2 3" key="1">
    <citation type="submission" date="2014-07" db="EMBL/GenBank/DDBJ databases">
        <title>Unique and conserved regions in Vibrio harveyi and related species in comparison with the shrimp pathogen Vibrio harveyi CAIM 1792.</title>
        <authorList>
            <person name="Espinoza-Valles I."/>
            <person name="Vora G."/>
            <person name="Leekitcharoenphon P."/>
            <person name="Ussery D."/>
            <person name="Hoj L."/>
            <person name="Gomez-Gil B."/>
        </authorList>
    </citation>
    <scope>NUCLEOTIDE SEQUENCE [LARGE SCALE GENOMIC DNA]</scope>
    <source>
        <strain evidence="3">CAIM 1854 / LMG 25443</strain>
    </source>
</reference>
<dbReference type="Pfam" id="PF06834">
    <property type="entry name" value="TraU"/>
    <property type="match status" value="1"/>
</dbReference>
<dbReference type="PATRIC" id="fig|1229493.5.peg.1272"/>
<comment type="caution">
    <text evidence="2">The sequence shown here is derived from an EMBL/GenBank/DDBJ whole genome shotgun (WGS) entry which is preliminary data.</text>
</comment>
<dbReference type="AlphaFoldDB" id="A0A0C1WAV1"/>
<name>A0A0C1WAV1_9VIBR</name>
<keyword evidence="1" id="KW-0732">Signal</keyword>
<organism evidence="2 3">
    <name type="scientific">Vibrio owensii CAIM 1854 = LMG 25443</name>
    <dbReference type="NCBI Taxonomy" id="1229493"/>
    <lineage>
        <taxon>Bacteria</taxon>
        <taxon>Pseudomonadati</taxon>
        <taxon>Pseudomonadota</taxon>
        <taxon>Gammaproteobacteria</taxon>
        <taxon>Vibrionales</taxon>
        <taxon>Vibrionaceae</taxon>
        <taxon>Vibrio</taxon>
    </lineage>
</organism>
<feature type="signal peptide" evidence="1">
    <location>
        <begin position="1"/>
        <end position="28"/>
    </location>
</feature>
<dbReference type="InterPro" id="IPR009649">
    <property type="entry name" value="TraU"/>
</dbReference>
<accession>A0A0C1WAV1</accession>
<gene>
    <name evidence="2" type="ORF">H735_10900</name>
</gene>